<organism evidence="1">
    <name type="scientific">Siphoviridae sp. ctDOT22</name>
    <dbReference type="NCBI Taxonomy" id="2827812"/>
    <lineage>
        <taxon>Viruses</taxon>
        <taxon>Duplodnaviria</taxon>
        <taxon>Heunggongvirae</taxon>
        <taxon>Uroviricota</taxon>
        <taxon>Caudoviricetes</taxon>
    </lineage>
</organism>
<reference evidence="1" key="1">
    <citation type="journal article" date="2021" name="Proc. Natl. Acad. Sci. U.S.A.">
        <title>A Catalog of Tens of Thousands of Viruses from Human Metagenomes Reveals Hidden Associations with Chronic Diseases.</title>
        <authorList>
            <person name="Tisza M.J."/>
            <person name="Buck C.B."/>
        </authorList>
    </citation>
    <scope>NUCLEOTIDE SEQUENCE</scope>
    <source>
        <strain evidence="1">CtDOT22</strain>
    </source>
</reference>
<name>A0A8S5SWN6_9CAUD</name>
<sequence>MALKNIQPGLIDIVEAIATEIKNTKKLTGDLSQLRTSNREDVVKAINSLYDRVSLLGSPVSDTDEDDESISKTWSAAKTKQQLNIIRRLITNSSNSYEVPLQNLREELLNMLDRYVRHDASTRLSEANKTIARGNIGAADRKLEDVLDVADSFTRIMRNKLGYKNITGVAVTGDEVKTLKITLDDNTILSATFNDINIDPTKFNSLSFDPATGILKAVNPKNQAINVLLDGRYVKISDMNQYVRTDDARLTDARNAKDVKAWAKADTKPEYTWSEIKEKPELLKFGTEAQKGNVKITGNKIEIYNGVQWVAAEGKSVIVHELTDANKDLAIPDGKVFVVVKTTTDLEVTSTAPFLIYVKGEKGLKINTVEIKEGWAYVINGVVHPSHPYFDLLKLFNDTYSS</sequence>
<accession>A0A8S5SWN6</accession>
<dbReference type="EMBL" id="BK032686">
    <property type="protein sequence ID" value="DAF55111.1"/>
    <property type="molecule type" value="Genomic_DNA"/>
</dbReference>
<proteinExistence type="predicted"/>
<protein>
    <submittedName>
        <fullName evidence="1">Uncharacterized protein</fullName>
    </submittedName>
</protein>
<evidence type="ECO:0000313" key="1">
    <source>
        <dbReference type="EMBL" id="DAF55111.1"/>
    </source>
</evidence>